<proteinExistence type="predicted"/>
<comment type="caution">
    <text evidence="1">The sequence shown here is derived from an EMBL/GenBank/DDBJ whole genome shotgun (WGS) entry which is preliminary data.</text>
</comment>
<dbReference type="GeneID" id="63804300"/>
<dbReference type="OrthoDB" id="2538079at2759"/>
<protein>
    <recommendedName>
        <fullName evidence="3">Chondroitin AC/alginate lyase</fullName>
    </recommendedName>
</protein>
<sequence>MALSCLAANSMTVESFDGPVTKKEVDSFKTGMQVLKPSTSSANEWAQGKSGENTKALGMMYEISNDVAILNKMITFCDTVLSIRNDMGKGCKIWTGRVDPVWVDCTEKLDGKVFTGGEQGDPVGHLGYCARLILNTKSILNSQVPDKDPHNYGKTYLDRAKTYVKQADKAVDDHILKSLLDVSRNKRQYFSKASVYKSGGTVPWNQQMMFNYGFMNLAIAHELLGDNPGKVKLYDSFVKASVDWFFSTTKPVKGKKGNMVYSWGYIPENSSGEDNNHGSLDVAGFSRIFASGRYGVTKAQMEPFANTFVDIMTLGKGKYAGRTDGTTGDGNSAGTDYVRSGWLLMAEFRPNAKKELFSADFEIGKPARKVDQFARGMWVKHRLD</sequence>
<evidence type="ECO:0008006" key="3">
    <source>
        <dbReference type="Google" id="ProtNLM"/>
    </source>
</evidence>
<dbReference type="AlphaFoldDB" id="A0A1Y1W8S8"/>
<reference evidence="1 2" key="1">
    <citation type="submission" date="2016-07" db="EMBL/GenBank/DDBJ databases">
        <title>Pervasive Adenine N6-methylation of Active Genes in Fungi.</title>
        <authorList>
            <consortium name="DOE Joint Genome Institute"/>
            <person name="Mondo S.J."/>
            <person name="Dannebaum R.O."/>
            <person name="Kuo R.C."/>
            <person name="Labutti K."/>
            <person name="Haridas S."/>
            <person name="Kuo A."/>
            <person name="Salamov A."/>
            <person name="Ahrendt S.R."/>
            <person name="Lipzen A."/>
            <person name="Sullivan W."/>
            <person name="Andreopoulos W.B."/>
            <person name="Clum A."/>
            <person name="Lindquist E."/>
            <person name="Daum C."/>
            <person name="Ramamoorthy G.K."/>
            <person name="Gryganskyi A."/>
            <person name="Culley D."/>
            <person name="Magnuson J.K."/>
            <person name="James T.Y."/>
            <person name="O'Malley M.A."/>
            <person name="Stajich J.E."/>
            <person name="Spatafora J.W."/>
            <person name="Visel A."/>
            <person name="Grigoriev I.V."/>
        </authorList>
    </citation>
    <scope>NUCLEOTIDE SEQUENCE [LARGE SCALE GENOMIC DNA]</scope>
    <source>
        <strain evidence="1 2">ATCC 12442</strain>
    </source>
</reference>
<evidence type="ECO:0000313" key="2">
    <source>
        <dbReference type="Proteomes" id="UP000193922"/>
    </source>
</evidence>
<organism evidence="1 2">
    <name type="scientific">Linderina pennispora</name>
    <dbReference type="NCBI Taxonomy" id="61395"/>
    <lineage>
        <taxon>Eukaryota</taxon>
        <taxon>Fungi</taxon>
        <taxon>Fungi incertae sedis</taxon>
        <taxon>Zoopagomycota</taxon>
        <taxon>Kickxellomycotina</taxon>
        <taxon>Kickxellomycetes</taxon>
        <taxon>Kickxellales</taxon>
        <taxon>Kickxellaceae</taxon>
        <taxon>Linderina</taxon>
    </lineage>
</organism>
<accession>A0A1Y1W8S8</accession>
<gene>
    <name evidence="1" type="ORF">DL89DRAFT_267756</name>
</gene>
<dbReference type="EMBL" id="MCFD01000007">
    <property type="protein sequence ID" value="ORX69574.1"/>
    <property type="molecule type" value="Genomic_DNA"/>
</dbReference>
<name>A0A1Y1W8S8_9FUNG</name>
<dbReference type="Proteomes" id="UP000193922">
    <property type="component" value="Unassembled WGS sequence"/>
</dbReference>
<dbReference type="RefSeq" id="XP_040743262.1">
    <property type="nucleotide sequence ID" value="XM_040887652.1"/>
</dbReference>
<evidence type="ECO:0000313" key="1">
    <source>
        <dbReference type="EMBL" id="ORX69574.1"/>
    </source>
</evidence>
<keyword evidence="2" id="KW-1185">Reference proteome</keyword>